<dbReference type="PANTHER" id="PTHR44757:SF2">
    <property type="entry name" value="BIOFILM ARCHITECTURE MAINTENANCE PROTEIN MBAA"/>
    <property type="match status" value="1"/>
</dbReference>
<dbReference type="PROSITE" id="PS50883">
    <property type="entry name" value="EAL"/>
    <property type="match status" value="1"/>
</dbReference>
<dbReference type="EMBL" id="AAXW01000061">
    <property type="protein sequence ID" value="EAZ88928.1"/>
    <property type="molecule type" value="Genomic_DNA"/>
</dbReference>
<evidence type="ECO:0000259" key="2">
    <source>
        <dbReference type="PROSITE" id="PS50112"/>
    </source>
</evidence>
<dbReference type="PROSITE" id="PS50112">
    <property type="entry name" value="PAS"/>
    <property type="match status" value="1"/>
</dbReference>
<dbReference type="OrthoDB" id="415644at2"/>
<dbReference type="Pfam" id="PF00498">
    <property type="entry name" value="FHA"/>
    <property type="match status" value="1"/>
</dbReference>
<dbReference type="InterPro" id="IPR052155">
    <property type="entry name" value="Biofilm_reg_signaling"/>
</dbReference>
<dbReference type="InterPro" id="IPR000014">
    <property type="entry name" value="PAS"/>
</dbReference>
<dbReference type="CDD" id="cd00130">
    <property type="entry name" value="PAS"/>
    <property type="match status" value="1"/>
</dbReference>
<dbReference type="Pfam" id="PF00989">
    <property type="entry name" value="PAS"/>
    <property type="match status" value="1"/>
</dbReference>
<evidence type="ECO:0000313" key="5">
    <source>
        <dbReference type="EMBL" id="EAZ88928.1"/>
    </source>
</evidence>
<evidence type="ECO:0000259" key="4">
    <source>
        <dbReference type="PROSITE" id="PS50887"/>
    </source>
</evidence>
<gene>
    <name evidence="5" type="ORF">CY0110_22914</name>
</gene>
<dbReference type="SUPFAM" id="SSF49879">
    <property type="entry name" value="SMAD/FHA domain"/>
    <property type="match status" value="1"/>
</dbReference>
<dbReference type="Gene3D" id="3.20.20.450">
    <property type="entry name" value="EAL domain"/>
    <property type="match status" value="1"/>
</dbReference>
<dbReference type="InterPro" id="IPR035965">
    <property type="entry name" value="PAS-like_dom_sf"/>
</dbReference>
<dbReference type="Pfam" id="PF00990">
    <property type="entry name" value="GGDEF"/>
    <property type="match status" value="1"/>
</dbReference>
<dbReference type="SUPFAM" id="SSF55073">
    <property type="entry name" value="Nucleotide cyclase"/>
    <property type="match status" value="1"/>
</dbReference>
<dbReference type="PROSITE" id="PS50006">
    <property type="entry name" value="FHA_DOMAIN"/>
    <property type="match status" value="1"/>
</dbReference>
<keyword evidence="6" id="KW-1185">Reference proteome</keyword>
<dbReference type="InterPro" id="IPR035919">
    <property type="entry name" value="EAL_sf"/>
</dbReference>
<organism evidence="5 6">
    <name type="scientific">Crocosphaera chwakensis CCY0110</name>
    <dbReference type="NCBI Taxonomy" id="391612"/>
    <lineage>
        <taxon>Bacteria</taxon>
        <taxon>Bacillati</taxon>
        <taxon>Cyanobacteriota</taxon>
        <taxon>Cyanophyceae</taxon>
        <taxon>Oscillatoriophycideae</taxon>
        <taxon>Chroococcales</taxon>
        <taxon>Aphanothecaceae</taxon>
        <taxon>Crocosphaera</taxon>
        <taxon>Crocosphaera chwakensis</taxon>
    </lineage>
</organism>
<dbReference type="InterPro" id="IPR000160">
    <property type="entry name" value="GGDEF_dom"/>
</dbReference>
<evidence type="ECO:0000259" key="1">
    <source>
        <dbReference type="PROSITE" id="PS50006"/>
    </source>
</evidence>
<protein>
    <submittedName>
        <fullName evidence="5">Uncharacterized protein</fullName>
    </submittedName>
</protein>
<reference evidence="5 6" key="1">
    <citation type="submission" date="2007-03" db="EMBL/GenBank/DDBJ databases">
        <authorList>
            <person name="Stal L."/>
            <person name="Ferriera S."/>
            <person name="Johnson J."/>
            <person name="Kravitz S."/>
            <person name="Beeson K."/>
            <person name="Sutton G."/>
            <person name="Rogers Y.-H."/>
            <person name="Friedman R."/>
            <person name="Frazier M."/>
            <person name="Venter J.C."/>
        </authorList>
    </citation>
    <scope>NUCLEOTIDE SEQUENCE [LARGE SCALE GENOMIC DNA]</scope>
    <source>
        <strain evidence="5 6">CCY0110</strain>
    </source>
</reference>
<feature type="domain" description="PAS" evidence="2">
    <location>
        <begin position="286"/>
        <end position="341"/>
    </location>
</feature>
<dbReference type="SMART" id="SM00091">
    <property type="entry name" value="PAS"/>
    <property type="match status" value="2"/>
</dbReference>
<dbReference type="Gene3D" id="2.60.200.20">
    <property type="match status" value="1"/>
</dbReference>
<dbReference type="SMART" id="SM00240">
    <property type="entry name" value="FHA"/>
    <property type="match status" value="1"/>
</dbReference>
<dbReference type="AlphaFoldDB" id="A3IX89"/>
<comment type="caution">
    <text evidence="5">The sequence shown here is derived from an EMBL/GenBank/DDBJ whole genome shotgun (WGS) entry which is preliminary data.</text>
</comment>
<dbReference type="RefSeq" id="WP_008277993.1">
    <property type="nucleotide sequence ID" value="NZ_AAXW01000061.1"/>
</dbReference>
<dbReference type="SUPFAM" id="SSF55785">
    <property type="entry name" value="PYP-like sensor domain (PAS domain)"/>
    <property type="match status" value="1"/>
</dbReference>
<evidence type="ECO:0000259" key="3">
    <source>
        <dbReference type="PROSITE" id="PS50883"/>
    </source>
</evidence>
<dbReference type="InterPro" id="IPR000253">
    <property type="entry name" value="FHA_dom"/>
</dbReference>
<dbReference type="CDD" id="cd01949">
    <property type="entry name" value="GGDEF"/>
    <property type="match status" value="1"/>
</dbReference>
<dbReference type="Gene3D" id="3.30.70.270">
    <property type="match status" value="1"/>
</dbReference>
<accession>A3IX89</accession>
<dbReference type="PANTHER" id="PTHR44757">
    <property type="entry name" value="DIGUANYLATE CYCLASE DGCP"/>
    <property type="match status" value="1"/>
</dbReference>
<dbReference type="NCBIfam" id="TIGR00254">
    <property type="entry name" value="GGDEF"/>
    <property type="match status" value="1"/>
</dbReference>
<feature type="domain" description="GGDEF" evidence="4">
    <location>
        <begin position="441"/>
        <end position="574"/>
    </location>
</feature>
<evidence type="ECO:0000313" key="6">
    <source>
        <dbReference type="Proteomes" id="UP000003781"/>
    </source>
</evidence>
<feature type="domain" description="EAL" evidence="3">
    <location>
        <begin position="583"/>
        <end position="837"/>
    </location>
</feature>
<dbReference type="Pfam" id="PF00563">
    <property type="entry name" value="EAL"/>
    <property type="match status" value="1"/>
</dbReference>
<dbReference type="eggNOG" id="COG5001">
    <property type="taxonomic scope" value="Bacteria"/>
</dbReference>
<dbReference type="NCBIfam" id="TIGR00229">
    <property type="entry name" value="sensory_box"/>
    <property type="match status" value="1"/>
</dbReference>
<sequence length="855" mass="97339">MSNASEVRHLLVIADQKSRRIVPLTNNTYSIGRDPNSNILLYDRQVSRHHATLLKIDNDQNDQPCYRIIDGNVQGKKSTNGIAVNGKYCLSHDLVSGDLIRFGNQSQANYHIIADSAELDLLKEPDSDNRGVDTCFPFDDVPSEDKFPSLDEIFLEDEDDEKSNTMAFSSQVKDKDLESFKNQASLADSNPNPIIEVDFQGKITYLNAAAKIKFPDLMKLQTFHPVLQNLIGNRTPTEGTSFVREVQFEQIFFEQHIHYLKESECLRSYLFEITKYRKRESKLTAGKDRYRFFFEQSTEGILVINPDTKHIIETNQAYCKLLGYSSAEIIGCNLYQLLEVERDTFNEELGKITSENPYLIKESFHRHQNGSLLAVAGQISLTSYQGQEVLCLIIRDIRERKQAEEELQYQLLHDPLTNLPNRELFKQQLGVALAHAQRHEHLLAVIFIDIDSFTHINNTLGHSLGDKVLQSFGERLSSCIRAGDTVTRWGSDEFVLLLPQIKNTEDTVKLAQRIFDTLQRPFIFDDHRLQIKCSIGIAIYPQDGDNAEGLLKNADTALYRTKEQGKNHYQFYSPHLTAEAELLLRLESLLHQALEKKQFSLQYQPQLQYKTGKIVGMEALLRWETPAYGMIMPQKFLPLAAKTNLILHLSKWVLKTACEQNLSWQKDGLPPIPVTVNLSAKEFQQPHLATVVASILDETGLDPQWLELELTELTLRQNLNLARKTLQDLQNLGVRIALDDFGRGFSSLGYLKQFSFRTLKLHQDLIRDLRGTSEELGLISAVLAIGKGFNMRVVAEGVETSEQLNILQNLDCTEIQGYWFSRPLPTKEATALLSKITRNNDIDSTNFMSLPMIDG</sequence>
<name>A3IX89_9CHRO</name>
<dbReference type="InterPro" id="IPR029787">
    <property type="entry name" value="Nucleotide_cyclase"/>
</dbReference>
<dbReference type="SUPFAM" id="SSF141868">
    <property type="entry name" value="EAL domain-like"/>
    <property type="match status" value="1"/>
</dbReference>
<dbReference type="SMART" id="SM00267">
    <property type="entry name" value="GGDEF"/>
    <property type="match status" value="1"/>
</dbReference>
<dbReference type="InterPro" id="IPR008984">
    <property type="entry name" value="SMAD_FHA_dom_sf"/>
</dbReference>
<proteinExistence type="predicted"/>
<dbReference type="PROSITE" id="PS50887">
    <property type="entry name" value="GGDEF"/>
    <property type="match status" value="1"/>
</dbReference>
<dbReference type="SMART" id="SM00052">
    <property type="entry name" value="EAL"/>
    <property type="match status" value="1"/>
</dbReference>
<feature type="domain" description="FHA" evidence="1">
    <location>
        <begin position="29"/>
        <end position="89"/>
    </location>
</feature>
<dbReference type="InterPro" id="IPR013767">
    <property type="entry name" value="PAS_fold"/>
</dbReference>
<dbReference type="InterPro" id="IPR001633">
    <property type="entry name" value="EAL_dom"/>
</dbReference>
<dbReference type="Gene3D" id="3.30.450.20">
    <property type="entry name" value="PAS domain"/>
    <property type="match status" value="1"/>
</dbReference>
<dbReference type="FunFam" id="3.30.70.270:FF:000001">
    <property type="entry name" value="Diguanylate cyclase domain protein"/>
    <property type="match status" value="1"/>
</dbReference>
<dbReference type="InterPro" id="IPR043128">
    <property type="entry name" value="Rev_trsase/Diguanyl_cyclase"/>
</dbReference>
<dbReference type="CDD" id="cd01948">
    <property type="entry name" value="EAL"/>
    <property type="match status" value="1"/>
</dbReference>
<dbReference type="Proteomes" id="UP000003781">
    <property type="component" value="Unassembled WGS sequence"/>
</dbReference>